<dbReference type="Gene3D" id="3.30.420.40">
    <property type="match status" value="2"/>
</dbReference>
<comment type="caution">
    <text evidence="2">The sequence shown here is derived from an EMBL/GenBank/DDBJ whole genome shotgun (WGS) entry which is preliminary data.</text>
</comment>
<evidence type="ECO:0000313" key="2">
    <source>
        <dbReference type="EMBL" id="GFP78323.1"/>
    </source>
</evidence>
<dbReference type="CDD" id="cd24152">
    <property type="entry name" value="ASKHA_NBD_ROK-like"/>
    <property type="match status" value="1"/>
</dbReference>
<name>A0A6V8STU1_9CLOT</name>
<protein>
    <submittedName>
        <fullName evidence="2">Beta-glucoside kinase</fullName>
    </submittedName>
</protein>
<dbReference type="PANTHER" id="PTHR18964:SF170">
    <property type="entry name" value="SUGAR KINASE"/>
    <property type="match status" value="1"/>
</dbReference>
<comment type="similarity">
    <text evidence="1">Belongs to the ROK (NagC/XylR) family.</text>
</comment>
<proteinExistence type="inferred from homology"/>
<reference evidence="2 3" key="1">
    <citation type="submission" date="2020-07" db="EMBL/GenBank/DDBJ databases">
        <title>A new beta-1,3-glucan-decomposing anaerobic bacterium isolated from anoxic soil subjected to biological soil disinfestation.</title>
        <authorList>
            <person name="Ueki A."/>
            <person name="Tonouchi A."/>
        </authorList>
    </citation>
    <scope>NUCLEOTIDE SEQUENCE [LARGE SCALE GENOMIC DNA]</scope>
    <source>
        <strain evidence="2 3">TW1</strain>
    </source>
</reference>
<keyword evidence="3" id="KW-1185">Reference proteome</keyword>
<dbReference type="InterPro" id="IPR000600">
    <property type="entry name" value="ROK"/>
</dbReference>
<dbReference type="Pfam" id="PF00480">
    <property type="entry name" value="ROK"/>
    <property type="match status" value="1"/>
</dbReference>
<dbReference type="InterPro" id="IPR043129">
    <property type="entry name" value="ATPase_NBD"/>
</dbReference>
<organism evidence="2 3">
    <name type="scientific">Clostridium fungisolvens</name>
    <dbReference type="NCBI Taxonomy" id="1604897"/>
    <lineage>
        <taxon>Bacteria</taxon>
        <taxon>Bacillati</taxon>
        <taxon>Bacillota</taxon>
        <taxon>Clostridia</taxon>
        <taxon>Eubacteriales</taxon>
        <taxon>Clostridiaceae</taxon>
        <taxon>Clostridium</taxon>
    </lineage>
</organism>
<dbReference type="EMBL" id="BLZR01000001">
    <property type="protein sequence ID" value="GFP78323.1"/>
    <property type="molecule type" value="Genomic_DNA"/>
</dbReference>
<dbReference type="RefSeq" id="WP_183279625.1">
    <property type="nucleotide sequence ID" value="NZ_BLZR01000001.1"/>
</dbReference>
<evidence type="ECO:0000256" key="1">
    <source>
        <dbReference type="ARBA" id="ARBA00006479"/>
    </source>
</evidence>
<gene>
    <name evidence="2" type="ORF">bsdtw1_04543</name>
</gene>
<evidence type="ECO:0000313" key="3">
    <source>
        <dbReference type="Proteomes" id="UP000580568"/>
    </source>
</evidence>
<dbReference type="Proteomes" id="UP000580568">
    <property type="component" value="Unassembled WGS sequence"/>
</dbReference>
<dbReference type="GO" id="GO:0016301">
    <property type="term" value="F:kinase activity"/>
    <property type="evidence" value="ECO:0007669"/>
    <property type="project" value="UniProtKB-KW"/>
</dbReference>
<dbReference type="SUPFAM" id="SSF53067">
    <property type="entry name" value="Actin-like ATPase domain"/>
    <property type="match status" value="1"/>
</dbReference>
<dbReference type="AlphaFoldDB" id="A0A6V8STU1"/>
<keyword evidence="2" id="KW-0418">Kinase</keyword>
<accession>A0A6V8STU1</accession>
<sequence length="292" mass="31494">MSILTFDIGGTTIKYGVLDRSGNIHEKGKFNTPKEDIDALISGLVDIKEAYEGRYDFEGIAMSCPGAVNDSAGMIGGASAVPCIHGFNIKEKIGKATGITNIRMENDANCAALAEVWVGAAKDNKDVLFVILGSGVGGAVIKDKKIHKGANLHGGEFGYMITSEEYTTLSSVATPVHMAASYAKAKGVNESSIDGEQVFKLAEAGDKIAKYEVKRFYKNLAIGIYNIQYVYDPEVIVIGGGISIREDLIDNIELAMDELMTAVEIAKVRPIVRRCEYMNDSNLIGAVYNYIN</sequence>
<dbReference type="PANTHER" id="PTHR18964">
    <property type="entry name" value="ROK (REPRESSOR, ORF, KINASE) FAMILY"/>
    <property type="match status" value="1"/>
</dbReference>
<keyword evidence="2" id="KW-0808">Transferase</keyword>